<dbReference type="Gene3D" id="3.55.50.30">
    <property type="match status" value="1"/>
</dbReference>
<feature type="domain" description="Protein FecR C-terminal" evidence="2">
    <location>
        <begin position="284"/>
        <end position="348"/>
    </location>
</feature>
<gene>
    <name evidence="3" type="ORF">DFQ12_0167</name>
</gene>
<dbReference type="OrthoDB" id="663025at2"/>
<name>A0A420BF60_SPHD1</name>
<dbReference type="GO" id="GO:0016989">
    <property type="term" value="F:sigma factor antagonist activity"/>
    <property type="evidence" value="ECO:0007669"/>
    <property type="project" value="TreeGrafter"/>
</dbReference>
<reference evidence="3 4" key="1">
    <citation type="submission" date="2018-09" db="EMBL/GenBank/DDBJ databases">
        <title>Genomic Encyclopedia of Type Strains, Phase III (KMG-III): the genomes of soil and plant-associated and newly described type strains.</title>
        <authorList>
            <person name="Whitman W."/>
        </authorList>
    </citation>
    <scope>NUCLEOTIDE SEQUENCE [LARGE SCALE GENOMIC DNA]</scope>
    <source>
        <strain evidence="3 4">CECT 7938</strain>
    </source>
</reference>
<evidence type="ECO:0000259" key="1">
    <source>
        <dbReference type="Pfam" id="PF04773"/>
    </source>
</evidence>
<evidence type="ECO:0000313" key="3">
    <source>
        <dbReference type="EMBL" id="RKE55336.1"/>
    </source>
</evidence>
<dbReference type="Pfam" id="PF04773">
    <property type="entry name" value="FecR"/>
    <property type="match status" value="1"/>
</dbReference>
<keyword evidence="4" id="KW-1185">Reference proteome</keyword>
<organism evidence="3 4">
    <name type="scientific">Sphingobacterium detergens</name>
    <dbReference type="NCBI Taxonomy" id="1145106"/>
    <lineage>
        <taxon>Bacteria</taxon>
        <taxon>Pseudomonadati</taxon>
        <taxon>Bacteroidota</taxon>
        <taxon>Sphingobacteriia</taxon>
        <taxon>Sphingobacteriales</taxon>
        <taxon>Sphingobacteriaceae</taxon>
        <taxon>Sphingobacterium</taxon>
    </lineage>
</organism>
<dbReference type="InterPro" id="IPR012373">
    <property type="entry name" value="Ferrdict_sens_TM"/>
</dbReference>
<protein>
    <submittedName>
        <fullName evidence="3">FecR family protein</fullName>
    </submittedName>
</protein>
<evidence type="ECO:0000313" key="4">
    <source>
        <dbReference type="Proteomes" id="UP000286246"/>
    </source>
</evidence>
<dbReference type="PANTHER" id="PTHR30273">
    <property type="entry name" value="PERIPLASMIC SIGNAL SENSOR AND SIGMA FACTOR ACTIVATOR FECR-RELATED"/>
    <property type="match status" value="1"/>
</dbReference>
<sequence length="360" mass="41124">MKEQSFKDQLLAYIHNRLEVQYYESFFDEMAEMDAAILELWIAEMLDQDEGQVLQQIHLPDLSIVHRKVLDHIYAVDPPKPTLIRSISPWVWASCAAVLLCVLSVLFLKNFSTSIKDQVTWYENKNAYTIYAQLPDSTTVILYPQAKIGFDYNDQGHRDVEQVQGRVIYKVHKNKNAPFQVNYRGYLTTALGTIFSVDPKDADHVLIKLMEGKISVGSVTADSRNLIYLQPKEEVLVNLKLQQMIKFSEPELTKSQPARVDKELRKLIPHLTANVEWTNQSVKFNQTKNVQLLRVIESLYDVSIICDNPDLLNSSFTGSLNSKESLVNFLTSFCQLNGCTFQVKNGIVNISNSGRKEDVQ</sequence>
<accession>A0A420BF60</accession>
<dbReference type="EMBL" id="RAPY01000001">
    <property type="protein sequence ID" value="RKE55336.1"/>
    <property type="molecule type" value="Genomic_DNA"/>
</dbReference>
<dbReference type="Pfam" id="PF16344">
    <property type="entry name" value="FecR_C"/>
    <property type="match status" value="1"/>
</dbReference>
<dbReference type="Gene3D" id="2.60.120.1440">
    <property type="match status" value="1"/>
</dbReference>
<dbReference type="RefSeq" id="WP_120257130.1">
    <property type="nucleotide sequence ID" value="NZ_RAPY01000001.1"/>
</dbReference>
<dbReference type="PANTHER" id="PTHR30273:SF2">
    <property type="entry name" value="PROTEIN FECR"/>
    <property type="match status" value="1"/>
</dbReference>
<evidence type="ECO:0000259" key="2">
    <source>
        <dbReference type="Pfam" id="PF16344"/>
    </source>
</evidence>
<comment type="caution">
    <text evidence="3">The sequence shown here is derived from an EMBL/GenBank/DDBJ whole genome shotgun (WGS) entry which is preliminary data.</text>
</comment>
<proteinExistence type="predicted"/>
<feature type="domain" description="FecR protein" evidence="1">
    <location>
        <begin position="133"/>
        <end position="214"/>
    </location>
</feature>
<dbReference type="InterPro" id="IPR032508">
    <property type="entry name" value="FecR_C"/>
</dbReference>
<dbReference type="AlphaFoldDB" id="A0A420BF60"/>
<dbReference type="Proteomes" id="UP000286246">
    <property type="component" value="Unassembled WGS sequence"/>
</dbReference>
<dbReference type="InterPro" id="IPR006860">
    <property type="entry name" value="FecR"/>
</dbReference>